<keyword evidence="2" id="KW-1185">Reference proteome</keyword>
<proteinExistence type="predicted"/>
<dbReference type="Proteomes" id="UP000051697">
    <property type="component" value="Unassembled WGS sequence"/>
</dbReference>
<dbReference type="InterPro" id="IPR003772">
    <property type="entry name" value="YceD"/>
</dbReference>
<dbReference type="STRING" id="1423778.FC70_GL000538"/>
<evidence type="ECO:0000313" key="1">
    <source>
        <dbReference type="EMBL" id="KRL55953.1"/>
    </source>
</evidence>
<gene>
    <name evidence="1" type="ORF">FC70_GL000538</name>
</gene>
<sequence>MKWSLKELQRYKNEPLHVKEQLDLNEMLTERFPDQVMAVEPVLVDGYVSFKDGDVMLTLKVNTTLTVPSSRSLKPVQLPTQFDITEFYLSDASHMDRYEVDEAALVLDEDQKIDLDEAVGENLLLAIPLRVLADDESEDGDDMPTGSGWEVVSEEDYIGNEPKPNTVDPRLAKLKALLPDQDNENN</sequence>
<evidence type="ECO:0008006" key="3">
    <source>
        <dbReference type="Google" id="ProtNLM"/>
    </source>
</evidence>
<dbReference type="OrthoDB" id="9790372at2"/>
<dbReference type="AlphaFoldDB" id="A0A0R1RHG1"/>
<dbReference type="Pfam" id="PF02620">
    <property type="entry name" value="YceD"/>
    <property type="match status" value="1"/>
</dbReference>
<dbReference type="EMBL" id="AZFE01000030">
    <property type="protein sequence ID" value="KRL55953.1"/>
    <property type="molecule type" value="Genomic_DNA"/>
</dbReference>
<dbReference type="RefSeq" id="WP_057889516.1">
    <property type="nucleotide sequence ID" value="NZ_AZFE01000030.1"/>
</dbReference>
<name>A0A0R1RHG1_9LACO</name>
<organism evidence="1 2">
    <name type="scientific">Paucilactobacillus oligofermentans DSM 15707 = LMG 22743</name>
    <dbReference type="NCBI Taxonomy" id="1423778"/>
    <lineage>
        <taxon>Bacteria</taxon>
        <taxon>Bacillati</taxon>
        <taxon>Bacillota</taxon>
        <taxon>Bacilli</taxon>
        <taxon>Lactobacillales</taxon>
        <taxon>Lactobacillaceae</taxon>
        <taxon>Paucilactobacillus</taxon>
    </lineage>
</organism>
<reference evidence="1 2" key="1">
    <citation type="journal article" date="2015" name="Genome Announc.">
        <title>Expanding the biotechnology potential of lactobacilli through comparative genomics of 213 strains and associated genera.</title>
        <authorList>
            <person name="Sun Z."/>
            <person name="Harris H.M."/>
            <person name="McCann A."/>
            <person name="Guo C."/>
            <person name="Argimon S."/>
            <person name="Zhang W."/>
            <person name="Yang X."/>
            <person name="Jeffery I.B."/>
            <person name="Cooney J.C."/>
            <person name="Kagawa T.F."/>
            <person name="Liu W."/>
            <person name="Song Y."/>
            <person name="Salvetti E."/>
            <person name="Wrobel A."/>
            <person name="Rasinkangas P."/>
            <person name="Parkhill J."/>
            <person name="Rea M.C."/>
            <person name="O'Sullivan O."/>
            <person name="Ritari J."/>
            <person name="Douillard F.P."/>
            <person name="Paul Ross R."/>
            <person name="Yang R."/>
            <person name="Briner A.E."/>
            <person name="Felis G.E."/>
            <person name="de Vos W.M."/>
            <person name="Barrangou R."/>
            <person name="Klaenhammer T.R."/>
            <person name="Caufield P.W."/>
            <person name="Cui Y."/>
            <person name="Zhang H."/>
            <person name="O'Toole P.W."/>
        </authorList>
    </citation>
    <scope>NUCLEOTIDE SEQUENCE [LARGE SCALE GENOMIC DNA]</scope>
    <source>
        <strain evidence="1 2">DSM 15707</strain>
    </source>
</reference>
<accession>A0A0R1RHG1</accession>
<evidence type="ECO:0000313" key="2">
    <source>
        <dbReference type="Proteomes" id="UP000051697"/>
    </source>
</evidence>
<dbReference type="KEGG" id="lol:LACOL_0757"/>
<comment type="caution">
    <text evidence="1">The sequence shown here is derived from an EMBL/GenBank/DDBJ whole genome shotgun (WGS) entry which is preliminary data.</text>
</comment>
<protein>
    <recommendedName>
        <fullName evidence="3">Nucleic acid-binding protein</fullName>
    </recommendedName>
</protein>
<dbReference type="PATRIC" id="fig|1423778.4.peg.565"/>